<organism evidence="13 14">
    <name type="scientific">Paenibacillus hodogayensis</name>
    <dbReference type="NCBI Taxonomy" id="279208"/>
    <lineage>
        <taxon>Bacteria</taxon>
        <taxon>Bacillati</taxon>
        <taxon>Bacillota</taxon>
        <taxon>Bacilli</taxon>
        <taxon>Bacillales</taxon>
        <taxon>Paenibacillaceae</taxon>
        <taxon>Paenibacillus</taxon>
    </lineage>
</organism>
<name>A0ABV5VVU8_9BACL</name>
<protein>
    <recommendedName>
        <fullName evidence="8 10">Xylulose kinase</fullName>
        <shortName evidence="8 10">Xylulokinase</shortName>
        <ecNumber evidence="8 10">2.7.1.17</ecNumber>
    </recommendedName>
</protein>
<evidence type="ECO:0000256" key="2">
    <source>
        <dbReference type="ARBA" id="ARBA00022629"/>
    </source>
</evidence>
<keyword evidence="6 8" id="KW-0067">ATP-binding</keyword>
<dbReference type="EC" id="2.7.1.17" evidence="8 10"/>
<dbReference type="Proteomes" id="UP001589619">
    <property type="component" value="Unassembled WGS sequence"/>
</dbReference>
<dbReference type="InterPro" id="IPR018485">
    <property type="entry name" value="FGGY_C"/>
</dbReference>
<keyword evidence="2 8" id="KW-0859">Xylose metabolism</keyword>
<evidence type="ECO:0000256" key="10">
    <source>
        <dbReference type="RuleBase" id="RU364073"/>
    </source>
</evidence>
<dbReference type="InterPro" id="IPR000577">
    <property type="entry name" value="Carb_kinase_FGGY"/>
</dbReference>
<evidence type="ECO:0000256" key="5">
    <source>
        <dbReference type="ARBA" id="ARBA00022777"/>
    </source>
</evidence>
<comment type="catalytic activity">
    <reaction evidence="8 10">
        <text>D-xylulose + ATP = D-xylulose 5-phosphate + ADP + H(+)</text>
        <dbReference type="Rhea" id="RHEA:10964"/>
        <dbReference type="ChEBI" id="CHEBI:15378"/>
        <dbReference type="ChEBI" id="CHEBI:17140"/>
        <dbReference type="ChEBI" id="CHEBI:30616"/>
        <dbReference type="ChEBI" id="CHEBI:57737"/>
        <dbReference type="ChEBI" id="CHEBI:456216"/>
        <dbReference type="EC" id="2.7.1.17"/>
    </reaction>
</comment>
<dbReference type="PANTHER" id="PTHR43095:SF5">
    <property type="entry name" value="XYLULOSE KINASE"/>
    <property type="match status" value="1"/>
</dbReference>
<evidence type="ECO:0000256" key="3">
    <source>
        <dbReference type="ARBA" id="ARBA00022679"/>
    </source>
</evidence>
<feature type="domain" description="Carbohydrate kinase FGGY N-terminal" evidence="11">
    <location>
        <begin position="5"/>
        <end position="248"/>
    </location>
</feature>
<dbReference type="NCBIfam" id="TIGR01312">
    <property type="entry name" value="XylB"/>
    <property type="match status" value="1"/>
</dbReference>
<comment type="caution">
    <text evidence="13">The sequence shown here is derived from an EMBL/GenBank/DDBJ whole genome shotgun (WGS) entry which is preliminary data.</text>
</comment>
<dbReference type="PANTHER" id="PTHR43095">
    <property type="entry name" value="SUGAR KINASE"/>
    <property type="match status" value="1"/>
</dbReference>
<dbReference type="GO" id="GO:0004856">
    <property type="term" value="F:D-xylulokinase activity"/>
    <property type="evidence" value="ECO:0007669"/>
    <property type="project" value="UniProtKB-EC"/>
</dbReference>
<evidence type="ECO:0000259" key="12">
    <source>
        <dbReference type="Pfam" id="PF02782"/>
    </source>
</evidence>
<keyword evidence="4 8" id="KW-0547">Nucleotide-binding</keyword>
<dbReference type="RefSeq" id="WP_344911054.1">
    <property type="nucleotide sequence ID" value="NZ_BAAAYO010000010.1"/>
</dbReference>
<evidence type="ECO:0000256" key="6">
    <source>
        <dbReference type="ARBA" id="ARBA00022840"/>
    </source>
</evidence>
<evidence type="ECO:0000256" key="8">
    <source>
        <dbReference type="HAMAP-Rule" id="MF_02220"/>
    </source>
</evidence>
<dbReference type="InterPro" id="IPR018483">
    <property type="entry name" value="Carb_kinase_FGGY_CS"/>
</dbReference>
<evidence type="ECO:0000256" key="4">
    <source>
        <dbReference type="ARBA" id="ARBA00022741"/>
    </source>
</evidence>
<comment type="similarity">
    <text evidence="1 8 9">Belongs to the FGGY kinase family.</text>
</comment>
<dbReference type="InterPro" id="IPR043129">
    <property type="entry name" value="ATPase_NBD"/>
</dbReference>
<gene>
    <name evidence="8 10 13" type="primary">xylB</name>
    <name evidence="13" type="ORF">ACFFNY_11660</name>
</gene>
<evidence type="ECO:0000256" key="7">
    <source>
        <dbReference type="ARBA" id="ARBA00023277"/>
    </source>
</evidence>
<comment type="function">
    <text evidence="8">Catalyzes the phosphorylation of D-xylulose to D-xylulose 5-phosphate.</text>
</comment>
<keyword evidence="7 8" id="KW-0119">Carbohydrate metabolism</keyword>
<dbReference type="CDD" id="cd07808">
    <property type="entry name" value="ASKHA_NBD_FGGY_EcXK-like"/>
    <property type="match status" value="1"/>
</dbReference>
<evidence type="ECO:0000313" key="14">
    <source>
        <dbReference type="Proteomes" id="UP001589619"/>
    </source>
</evidence>
<evidence type="ECO:0000256" key="1">
    <source>
        <dbReference type="ARBA" id="ARBA00009156"/>
    </source>
</evidence>
<proteinExistence type="inferred from homology"/>
<keyword evidence="14" id="KW-1185">Reference proteome</keyword>
<feature type="site" description="Important for activity" evidence="8">
    <location>
        <position position="10"/>
    </location>
</feature>
<dbReference type="PIRSF" id="PIRSF000538">
    <property type="entry name" value="GlpK"/>
    <property type="match status" value="1"/>
</dbReference>
<feature type="binding site" evidence="8">
    <location>
        <begin position="83"/>
        <end position="84"/>
    </location>
    <ligand>
        <name>substrate</name>
    </ligand>
</feature>
<dbReference type="Pfam" id="PF02782">
    <property type="entry name" value="FGGY_C"/>
    <property type="match status" value="1"/>
</dbReference>
<feature type="domain" description="Carbohydrate kinase FGGY C-terminal" evidence="12">
    <location>
        <begin position="258"/>
        <end position="442"/>
    </location>
</feature>
<feature type="active site" description="Proton acceptor" evidence="8">
    <location>
        <position position="241"/>
    </location>
</feature>
<accession>A0ABV5VVU8</accession>
<dbReference type="InterPro" id="IPR006000">
    <property type="entry name" value="Xylulokinase"/>
</dbReference>
<dbReference type="Gene3D" id="3.30.420.40">
    <property type="match status" value="2"/>
</dbReference>
<reference evidence="13 14" key="1">
    <citation type="submission" date="2024-09" db="EMBL/GenBank/DDBJ databases">
        <authorList>
            <person name="Sun Q."/>
            <person name="Mori K."/>
        </authorList>
    </citation>
    <scope>NUCLEOTIDE SEQUENCE [LARGE SCALE GENOMIC DNA]</scope>
    <source>
        <strain evidence="13 14">JCM 12520</strain>
    </source>
</reference>
<dbReference type="PROSITE" id="PS00933">
    <property type="entry name" value="FGGY_KINASES_1"/>
    <property type="match status" value="1"/>
</dbReference>
<dbReference type="InterPro" id="IPR050406">
    <property type="entry name" value="FGGY_Carb_Kinase"/>
</dbReference>
<dbReference type="SUPFAM" id="SSF53067">
    <property type="entry name" value="Actin-like ATPase domain"/>
    <property type="match status" value="2"/>
</dbReference>
<evidence type="ECO:0000313" key="13">
    <source>
        <dbReference type="EMBL" id="MFB9752213.1"/>
    </source>
</evidence>
<dbReference type="Pfam" id="PF00370">
    <property type="entry name" value="FGGY_N"/>
    <property type="match status" value="1"/>
</dbReference>
<evidence type="ECO:0000259" key="11">
    <source>
        <dbReference type="Pfam" id="PF00370"/>
    </source>
</evidence>
<evidence type="ECO:0000256" key="9">
    <source>
        <dbReference type="RuleBase" id="RU003733"/>
    </source>
</evidence>
<keyword evidence="3 8" id="KW-0808">Transferase</keyword>
<dbReference type="EMBL" id="JBHMAG010000009">
    <property type="protein sequence ID" value="MFB9752213.1"/>
    <property type="molecule type" value="Genomic_DNA"/>
</dbReference>
<sequence length="500" mass="54074">MKNYYVIGIDLGTSAVKALLVDREGQVRGEATAAYPLIQEQPGYNEQDPEQWVQGTVQALRELVRESGLAPAEVAGISFSGQMHGLVLLDAERRVLRRAILWNDTRTTAQCREIGEVLGERLLAVAKNRALEGFTLPKLLWVRQHEPELFARADVLLLPKDYVRYRLTGHIASEYSDAAGTLLLDVAGKRWSREIADAFGLAESLCPPLVESQAKVGTLLPDIARATGLAETVGVYAGGADNACGAIGAGILSPGETMCSIGTSGVVLSHMDASPPDTEGKLHVFNHGQADAYYAMGVTLAAGYSLTWFKDTFAPDLSFETLLHGLADTSPGAGGLLFTPYLAGERTPHADASIRASFIGMDASHKLPHFTRAVVEGVTFSLKESVELLRGAGCDIRSLVSIGGGAKNEHWLQIQADIFGADVHRLESEQGPALGAAMLAACGSGWFASLRECAETFVRRSRTYRPRPEEAERYAGLFRIYEQVYANTRHLNEALAEFRS</sequence>
<dbReference type="HAMAP" id="MF_02220">
    <property type="entry name" value="XylB"/>
    <property type="match status" value="1"/>
</dbReference>
<keyword evidence="5 8" id="KW-0418">Kinase</keyword>
<dbReference type="PROSITE" id="PS00445">
    <property type="entry name" value="FGGY_KINASES_2"/>
    <property type="match status" value="1"/>
</dbReference>
<dbReference type="InterPro" id="IPR018484">
    <property type="entry name" value="FGGY_N"/>
</dbReference>